<dbReference type="InterPro" id="IPR007603">
    <property type="entry name" value="Choline_transptr-like"/>
</dbReference>
<comment type="similarity">
    <text evidence="2 6">Belongs to the CTL (choline transporter-like) family.</text>
</comment>
<dbReference type="Pfam" id="PF04515">
    <property type="entry name" value="Choline_transpo"/>
    <property type="match status" value="1"/>
</dbReference>
<evidence type="ECO:0000313" key="9">
    <source>
        <dbReference type="Proteomes" id="UP000626109"/>
    </source>
</evidence>
<comment type="subcellular location">
    <subcellularLocation>
        <location evidence="6">Cell membrane</location>
        <topology evidence="6">Multi-pass membrane protein</topology>
    </subcellularLocation>
    <subcellularLocation>
        <location evidence="1">Membrane</location>
        <topology evidence="1">Multi-pass membrane protein</topology>
    </subcellularLocation>
</comment>
<accession>A0A813I708</accession>
<dbReference type="AlphaFoldDB" id="A0A813I708"/>
<dbReference type="Proteomes" id="UP000626109">
    <property type="component" value="Unassembled WGS sequence"/>
</dbReference>
<reference evidence="7" key="1">
    <citation type="submission" date="2021-02" db="EMBL/GenBank/DDBJ databases">
        <authorList>
            <person name="Dougan E. K."/>
            <person name="Rhodes N."/>
            <person name="Thang M."/>
            <person name="Chan C."/>
        </authorList>
    </citation>
    <scope>NUCLEOTIDE SEQUENCE</scope>
</reference>
<comment type="caution">
    <text evidence="7">The sequence shown here is derived from an EMBL/GenBank/DDBJ whole genome shotgun (WGS) entry which is preliminary data.</text>
</comment>
<evidence type="ECO:0000256" key="5">
    <source>
        <dbReference type="ARBA" id="ARBA00023136"/>
    </source>
</evidence>
<evidence type="ECO:0000256" key="2">
    <source>
        <dbReference type="ARBA" id="ARBA00007168"/>
    </source>
</evidence>
<proteinExistence type="inferred from homology"/>
<sequence length="137" mass="15474">MSLLLWLFLLLWWLSLIVLSLYVVFLLICLFVIIMFYTLSRYMVSSSFKVALTTSFGSICFGALLVAAMRAWEAFLCQARKQAQQEGNTACCLLLMAVECVVSCIGDILEYFSEWAYVQCAVRGVSFVEAARITYSP</sequence>
<evidence type="ECO:0000313" key="8">
    <source>
        <dbReference type="EMBL" id="CAE8684467.1"/>
    </source>
</evidence>
<dbReference type="EMBL" id="CAJNNW010004367">
    <property type="protein sequence ID" value="CAE8646366.1"/>
    <property type="molecule type" value="Genomic_DNA"/>
</dbReference>
<feature type="transmembrane region" description="Helical" evidence="6">
    <location>
        <begin position="51"/>
        <end position="72"/>
    </location>
</feature>
<keyword evidence="4 6" id="KW-1133">Transmembrane helix</keyword>
<dbReference type="EMBL" id="CAJNNW010026322">
    <property type="protein sequence ID" value="CAE8684467.1"/>
    <property type="molecule type" value="Genomic_DNA"/>
</dbReference>
<comment type="function">
    <text evidence="6">Choline transporter.</text>
</comment>
<keyword evidence="5 6" id="KW-0472">Membrane</keyword>
<evidence type="ECO:0000256" key="3">
    <source>
        <dbReference type="ARBA" id="ARBA00022692"/>
    </source>
</evidence>
<gene>
    <name evidence="8" type="ORF">PGLA2088_LOCUS23968</name>
    <name evidence="7" type="ORF">PGLA2088_LOCUS4742</name>
</gene>
<dbReference type="PANTHER" id="PTHR12385">
    <property type="entry name" value="CHOLINE TRANSPORTER-LIKE (SLC FAMILY 44)"/>
    <property type="match status" value="1"/>
</dbReference>
<evidence type="ECO:0000313" key="7">
    <source>
        <dbReference type="EMBL" id="CAE8646366.1"/>
    </source>
</evidence>
<dbReference type="PANTHER" id="PTHR12385:SF4">
    <property type="entry name" value="PROTEIN PNS1"/>
    <property type="match status" value="1"/>
</dbReference>
<dbReference type="GO" id="GO:0022857">
    <property type="term" value="F:transmembrane transporter activity"/>
    <property type="evidence" value="ECO:0007669"/>
    <property type="project" value="UniProtKB-UniRule"/>
</dbReference>
<protein>
    <recommendedName>
        <fullName evidence="6">Choline transporter-like protein</fullName>
    </recommendedName>
</protein>
<evidence type="ECO:0000256" key="6">
    <source>
        <dbReference type="RuleBase" id="RU368066"/>
    </source>
</evidence>
<dbReference type="GO" id="GO:0005886">
    <property type="term" value="C:plasma membrane"/>
    <property type="evidence" value="ECO:0007669"/>
    <property type="project" value="UniProtKB-SubCell"/>
</dbReference>
<comment type="caution">
    <text evidence="6">Lacks conserved residue(s) required for the propagation of feature annotation.</text>
</comment>
<evidence type="ECO:0000256" key="4">
    <source>
        <dbReference type="ARBA" id="ARBA00022989"/>
    </source>
</evidence>
<organism evidence="7 9">
    <name type="scientific">Polarella glacialis</name>
    <name type="common">Dinoflagellate</name>
    <dbReference type="NCBI Taxonomy" id="89957"/>
    <lineage>
        <taxon>Eukaryota</taxon>
        <taxon>Sar</taxon>
        <taxon>Alveolata</taxon>
        <taxon>Dinophyceae</taxon>
        <taxon>Suessiales</taxon>
        <taxon>Suessiaceae</taxon>
        <taxon>Polarella</taxon>
    </lineage>
</organism>
<feature type="transmembrane region" description="Helical" evidence="6">
    <location>
        <begin position="6"/>
        <end position="39"/>
    </location>
</feature>
<evidence type="ECO:0000256" key="1">
    <source>
        <dbReference type="ARBA" id="ARBA00004141"/>
    </source>
</evidence>
<name>A0A813I708_POLGL</name>
<keyword evidence="3 6" id="KW-0812">Transmembrane</keyword>